<dbReference type="Pfam" id="PF00168">
    <property type="entry name" value="C2"/>
    <property type="match status" value="1"/>
</dbReference>
<evidence type="ECO:0000313" key="5">
    <source>
        <dbReference type="Proteomes" id="UP001642464"/>
    </source>
</evidence>
<evidence type="ECO:0000256" key="1">
    <source>
        <dbReference type="ARBA" id="ARBA00022723"/>
    </source>
</evidence>
<dbReference type="Gene3D" id="2.60.40.150">
    <property type="entry name" value="C2 domain"/>
    <property type="match status" value="1"/>
</dbReference>
<sequence length="377" mass="41794">MMDDENFARDTAQSFFSQSQASGATGATSLATEQTVSSLAIEKFKAQQQEPQHHHVHRICRICGRVVAAKGLPRFDTYSMSDPYCVVKAIKGNNHTMNVYITRTIMNNSAPVWDEEFDFQIRADQTTEEIVGLRLAVYEADGPGSSFHGSNDFLGGADLDLAGQKHARSVLHELELGGIITRKASSGRRPRLVLAVTIYREVVPRSLPRPLLLKQSLLKMSFVHQAAVPAWTATVATVALGDLPQTSFGSLAPRYCPSADVVMTQLFKEEVLQTIHVMEGEVVKTLTITMKNGSVDVLEGSNSALPRSSSEPDVRRLVSESLMPHFTAIWGDFRISQQCRVLFQFWGCRFNSADFAGLRFLRRRAEKLMRRTAEGTA</sequence>
<keyword evidence="5" id="KW-1185">Reference proteome</keyword>
<dbReference type="PROSITE" id="PS50004">
    <property type="entry name" value="C2"/>
    <property type="match status" value="1"/>
</dbReference>
<name>A0ABP0M3H3_9DINO</name>
<evidence type="ECO:0000256" key="2">
    <source>
        <dbReference type="ARBA" id="ARBA00022837"/>
    </source>
</evidence>
<feature type="domain" description="C2" evidence="3">
    <location>
        <begin position="43"/>
        <end position="174"/>
    </location>
</feature>
<dbReference type="Proteomes" id="UP001642464">
    <property type="component" value="Unassembled WGS sequence"/>
</dbReference>
<evidence type="ECO:0000259" key="3">
    <source>
        <dbReference type="PROSITE" id="PS50004"/>
    </source>
</evidence>
<proteinExistence type="predicted"/>
<protein>
    <submittedName>
        <fullName evidence="4">Cytosolic phospholipase A2 delta (CPLA2-delta) (Phospholipase A2 group IVD)</fullName>
    </submittedName>
</protein>
<keyword evidence="2" id="KW-0106">Calcium</keyword>
<comment type="caution">
    <text evidence="4">The sequence shown here is derived from an EMBL/GenBank/DDBJ whole genome shotgun (WGS) entry which is preliminary data.</text>
</comment>
<dbReference type="SMART" id="SM00239">
    <property type="entry name" value="C2"/>
    <property type="match status" value="1"/>
</dbReference>
<dbReference type="EMBL" id="CAXAMM010019002">
    <property type="protein sequence ID" value="CAK9044739.1"/>
    <property type="molecule type" value="Genomic_DNA"/>
</dbReference>
<dbReference type="SUPFAM" id="SSF49562">
    <property type="entry name" value="C2 domain (Calcium/lipid-binding domain, CaLB)"/>
    <property type="match status" value="1"/>
</dbReference>
<evidence type="ECO:0000313" key="4">
    <source>
        <dbReference type="EMBL" id="CAK9044739.1"/>
    </source>
</evidence>
<keyword evidence="1" id="KW-0479">Metal-binding</keyword>
<dbReference type="InterPro" id="IPR035892">
    <property type="entry name" value="C2_domain_sf"/>
</dbReference>
<reference evidence="4 5" key="1">
    <citation type="submission" date="2024-02" db="EMBL/GenBank/DDBJ databases">
        <authorList>
            <person name="Chen Y."/>
            <person name="Shah S."/>
            <person name="Dougan E. K."/>
            <person name="Thang M."/>
            <person name="Chan C."/>
        </authorList>
    </citation>
    <scope>NUCLEOTIDE SEQUENCE [LARGE SCALE GENOMIC DNA]</scope>
</reference>
<organism evidence="4 5">
    <name type="scientific">Durusdinium trenchii</name>
    <dbReference type="NCBI Taxonomy" id="1381693"/>
    <lineage>
        <taxon>Eukaryota</taxon>
        <taxon>Sar</taxon>
        <taxon>Alveolata</taxon>
        <taxon>Dinophyceae</taxon>
        <taxon>Suessiales</taxon>
        <taxon>Symbiodiniaceae</taxon>
        <taxon>Durusdinium</taxon>
    </lineage>
</organism>
<gene>
    <name evidence="4" type="ORF">SCF082_LOCUS25379</name>
</gene>
<dbReference type="CDD" id="cd00030">
    <property type="entry name" value="C2"/>
    <property type="match status" value="1"/>
</dbReference>
<dbReference type="PANTHER" id="PTHR45911:SF4">
    <property type="entry name" value="MULTIPLE C2 AND TRANSMEMBRANE DOMAIN-CONTAINING PROTEIN"/>
    <property type="match status" value="1"/>
</dbReference>
<dbReference type="InterPro" id="IPR000008">
    <property type="entry name" value="C2_dom"/>
</dbReference>
<dbReference type="PANTHER" id="PTHR45911">
    <property type="entry name" value="C2 DOMAIN-CONTAINING PROTEIN"/>
    <property type="match status" value="1"/>
</dbReference>
<accession>A0ABP0M3H3</accession>